<evidence type="ECO:0000256" key="1">
    <source>
        <dbReference type="ARBA" id="ARBA00022737"/>
    </source>
</evidence>
<feature type="region of interest" description="Disordered" evidence="3">
    <location>
        <begin position="21"/>
        <end position="72"/>
    </location>
</feature>
<dbReference type="OrthoDB" id="185373at2759"/>
<evidence type="ECO:0000313" key="5">
    <source>
        <dbReference type="Proteomes" id="UP000799440"/>
    </source>
</evidence>
<dbReference type="InterPro" id="IPR051240">
    <property type="entry name" value="Mito_RNA-Proc/Resp"/>
</dbReference>
<protein>
    <recommendedName>
        <fullName evidence="6">Pentatricopeptide repeat protein</fullName>
    </recommendedName>
</protein>
<dbReference type="Pfam" id="PF01535">
    <property type="entry name" value="PPR"/>
    <property type="match status" value="1"/>
</dbReference>
<evidence type="ECO:0000256" key="3">
    <source>
        <dbReference type="SAM" id="MobiDB-lite"/>
    </source>
</evidence>
<organism evidence="4 5">
    <name type="scientific">Sporormia fimetaria CBS 119925</name>
    <dbReference type="NCBI Taxonomy" id="1340428"/>
    <lineage>
        <taxon>Eukaryota</taxon>
        <taxon>Fungi</taxon>
        <taxon>Dikarya</taxon>
        <taxon>Ascomycota</taxon>
        <taxon>Pezizomycotina</taxon>
        <taxon>Dothideomycetes</taxon>
        <taxon>Pleosporomycetidae</taxon>
        <taxon>Pleosporales</taxon>
        <taxon>Sporormiaceae</taxon>
        <taxon>Sporormia</taxon>
    </lineage>
</organism>
<dbReference type="InterPro" id="IPR011990">
    <property type="entry name" value="TPR-like_helical_dom_sf"/>
</dbReference>
<feature type="compositionally biased region" description="Basic and acidic residues" evidence="3">
    <location>
        <begin position="61"/>
        <end position="72"/>
    </location>
</feature>
<keyword evidence="5" id="KW-1185">Reference proteome</keyword>
<dbReference type="AlphaFoldDB" id="A0A6A6VGU3"/>
<feature type="repeat" description="PPR" evidence="2">
    <location>
        <begin position="710"/>
        <end position="745"/>
    </location>
</feature>
<dbReference type="PROSITE" id="PS51375">
    <property type="entry name" value="PPR"/>
    <property type="match status" value="3"/>
</dbReference>
<dbReference type="InterPro" id="IPR002885">
    <property type="entry name" value="PPR_rpt"/>
</dbReference>
<dbReference type="Gene3D" id="1.25.40.10">
    <property type="entry name" value="Tetratricopeptide repeat domain"/>
    <property type="match status" value="3"/>
</dbReference>
<reference evidence="4" key="1">
    <citation type="journal article" date="2020" name="Stud. Mycol.">
        <title>101 Dothideomycetes genomes: a test case for predicting lifestyles and emergence of pathogens.</title>
        <authorList>
            <person name="Haridas S."/>
            <person name="Albert R."/>
            <person name="Binder M."/>
            <person name="Bloem J."/>
            <person name="Labutti K."/>
            <person name="Salamov A."/>
            <person name="Andreopoulos B."/>
            <person name="Baker S."/>
            <person name="Barry K."/>
            <person name="Bills G."/>
            <person name="Bluhm B."/>
            <person name="Cannon C."/>
            <person name="Castanera R."/>
            <person name="Culley D."/>
            <person name="Daum C."/>
            <person name="Ezra D."/>
            <person name="Gonzalez J."/>
            <person name="Henrissat B."/>
            <person name="Kuo A."/>
            <person name="Liang C."/>
            <person name="Lipzen A."/>
            <person name="Lutzoni F."/>
            <person name="Magnuson J."/>
            <person name="Mondo S."/>
            <person name="Nolan M."/>
            <person name="Ohm R."/>
            <person name="Pangilinan J."/>
            <person name="Park H.-J."/>
            <person name="Ramirez L."/>
            <person name="Alfaro M."/>
            <person name="Sun H."/>
            <person name="Tritt A."/>
            <person name="Yoshinaga Y."/>
            <person name="Zwiers L.-H."/>
            <person name="Turgeon B."/>
            <person name="Goodwin S."/>
            <person name="Spatafora J."/>
            <person name="Crous P."/>
            <person name="Grigoriev I."/>
        </authorList>
    </citation>
    <scope>NUCLEOTIDE SEQUENCE</scope>
    <source>
        <strain evidence="4">CBS 119925</strain>
    </source>
</reference>
<dbReference type="Proteomes" id="UP000799440">
    <property type="component" value="Unassembled WGS sequence"/>
</dbReference>
<evidence type="ECO:0000313" key="4">
    <source>
        <dbReference type="EMBL" id="KAF2749383.1"/>
    </source>
</evidence>
<dbReference type="EMBL" id="MU006566">
    <property type="protein sequence ID" value="KAF2749383.1"/>
    <property type="molecule type" value="Genomic_DNA"/>
</dbReference>
<gene>
    <name evidence="4" type="ORF">M011DRAFT_419651</name>
</gene>
<accession>A0A6A6VGU3</accession>
<evidence type="ECO:0008006" key="6">
    <source>
        <dbReference type="Google" id="ProtNLM"/>
    </source>
</evidence>
<dbReference type="GO" id="GO:0003729">
    <property type="term" value="F:mRNA binding"/>
    <property type="evidence" value="ECO:0007669"/>
    <property type="project" value="TreeGrafter"/>
</dbReference>
<keyword evidence="1" id="KW-0677">Repeat</keyword>
<feature type="compositionally biased region" description="Basic and acidic residues" evidence="3">
    <location>
        <begin position="576"/>
        <end position="585"/>
    </location>
</feature>
<sequence>MLSSYICRQCRIQIIRRLASQRPSPRRPLSNFVSLRPARNAPDAPRRESDDTPDNAVSRPRPVEEHLDREPRQRLRRGRYADLVFRPNGQEGQDKLHEDDSAVRVFHEPHAVRDGASLISIGRALTDGNLDEAWSHLLHLYPSKDCAALTDPPLSQSNLWGGGKIFKRLLDRIVVAYTTGAAVPSTPSMVLFKYEQLDLYRFATQDMGYLHHAIRDVLRQYTIYLLQYSSSAHGKGPKPDAVLREMLAVWRVVFQCRGRDPHAMEELDAQWKFLPDVAEVQKSFADLSHPTNIANRMEFWLPRLSFNPEIAFSATAAFSMLNQKSEFAFPMSESVLQEAAPFLQFMAHILSNGLSERLLRSLETHSPIYQHASGEIQETIRRLVEQAPVDAAIVIGAKTHRGKRLTQTEQSSNLELDLLKRIARAVQEHSHKSRLERLWTEAVRGFTNENNKTTIPTTVYNAFLQGFLTLYAKEWSIEVWNHMIAHKINPNLKSWTAMLSGCERGRDLTGLKTIWDRMMRSGVQPDAFAWTAYVHGLISLRALNDGLVAMDQMGKQWLATQETENKAPAKGSKGQAKAEAKEKRPKPTIEVVNGAISAIAQLRLGNQAFQRKIRHVQEILAWASQFSIRPDAITYNTLIQLYLSGSDYQTVFKLLNQMEADGIEADMATYTMLIRSAFENQSFSGLAAEEQAQRVMEIFDELESGGLELNRYLYSSTIDRLLKQYSNFEAVRAVMEHMISRGLKPNHHIFTPLMTHYFKQSPPDIEAVDSLWYMITNVPGVPTDKVLFDRVIEGYASVGEIGKMMAVLITMSKHGKLPGWPALTAVVKALAAGGEWERALNVVKDVRKEEGLLKDGVGGNGHGQEHFWHVVQSLGLLDPEAVPGVDS</sequence>
<feature type="repeat" description="PPR" evidence="2">
    <location>
        <begin position="631"/>
        <end position="665"/>
    </location>
</feature>
<evidence type="ECO:0000256" key="2">
    <source>
        <dbReference type="PROSITE-ProRule" id="PRU00708"/>
    </source>
</evidence>
<name>A0A6A6VGU3_9PLEO</name>
<dbReference type="NCBIfam" id="TIGR00756">
    <property type="entry name" value="PPR"/>
    <property type="match status" value="2"/>
</dbReference>
<dbReference type="Pfam" id="PF13041">
    <property type="entry name" value="PPR_2"/>
    <property type="match status" value="1"/>
</dbReference>
<proteinExistence type="predicted"/>
<dbReference type="PANTHER" id="PTHR47933">
    <property type="entry name" value="PENTATRICOPEPTIDE REPEAT-CONTAINING PROTEIN 1, MITOCHONDRIAL"/>
    <property type="match status" value="1"/>
</dbReference>
<feature type="repeat" description="PPR" evidence="2">
    <location>
        <begin position="491"/>
        <end position="525"/>
    </location>
</feature>
<feature type="region of interest" description="Disordered" evidence="3">
    <location>
        <begin position="562"/>
        <end position="585"/>
    </location>
</feature>